<keyword evidence="3" id="KW-1185">Reference proteome</keyword>
<dbReference type="AlphaFoldDB" id="A0ABD6EA57"/>
<organism evidence="2 3">
    <name type="scientific">Gnathostoma spinigerum</name>
    <dbReference type="NCBI Taxonomy" id="75299"/>
    <lineage>
        <taxon>Eukaryota</taxon>
        <taxon>Metazoa</taxon>
        <taxon>Ecdysozoa</taxon>
        <taxon>Nematoda</taxon>
        <taxon>Chromadorea</taxon>
        <taxon>Rhabditida</taxon>
        <taxon>Spirurina</taxon>
        <taxon>Gnathostomatomorpha</taxon>
        <taxon>Gnathostomatoidea</taxon>
        <taxon>Gnathostomatidae</taxon>
        <taxon>Gnathostoma</taxon>
    </lineage>
</organism>
<evidence type="ECO:0000256" key="1">
    <source>
        <dbReference type="SAM" id="Phobius"/>
    </source>
</evidence>
<keyword evidence="1" id="KW-0812">Transmembrane</keyword>
<dbReference type="Proteomes" id="UP001608902">
    <property type="component" value="Unassembled WGS sequence"/>
</dbReference>
<accession>A0ABD6EA57</accession>
<dbReference type="EMBL" id="JBGFUD010001924">
    <property type="protein sequence ID" value="MFH4976925.1"/>
    <property type="molecule type" value="Genomic_DNA"/>
</dbReference>
<comment type="caution">
    <text evidence="2">The sequence shown here is derived from an EMBL/GenBank/DDBJ whole genome shotgun (WGS) entry which is preliminary data.</text>
</comment>
<sequence>MSVNLPNFWPLTILYGVLLLLPVTIAIGKHHHYIPRRFDLTLSIRNHNVTDSKFFRLQGVGHTADFDVAPGDVFTKTYEVRRKGFWTLFVEFPGDRYAKSPRKIISRDSYRHWVSRIHLKHGIIAH</sequence>
<protein>
    <submittedName>
        <fullName evidence="2">Uncharacterized protein</fullName>
    </submittedName>
</protein>
<reference evidence="2 3" key="1">
    <citation type="submission" date="2024-08" db="EMBL/GenBank/DDBJ databases">
        <title>Gnathostoma spinigerum genome.</title>
        <authorList>
            <person name="Gonzalez-Bertolin B."/>
            <person name="Monzon S."/>
            <person name="Zaballos A."/>
            <person name="Jimenez P."/>
            <person name="Dekumyoy P."/>
            <person name="Varona S."/>
            <person name="Cuesta I."/>
            <person name="Sumanam S."/>
            <person name="Adisakwattana P."/>
            <person name="Gasser R.B."/>
            <person name="Hernandez-Gonzalez A."/>
            <person name="Young N.D."/>
            <person name="Perteguer M.J."/>
        </authorList>
    </citation>
    <scope>NUCLEOTIDE SEQUENCE [LARGE SCALE GENOMIC DNA]</scope>
    <source>
        <strain evidence="2">AL3</strain>
        <tissue evidence="2">Liver</tissue>
    </source>
</reference>
<feature type="transmembrane region" description="Helical" evidence="1">
    <location>
        <begin position="6"/>
        <end position="27"/>
    </location>
</feature>
<keyword evidence="1" id="KW-1133">Transmembrane helix</keyword>
<proteinExistence type="predicted"/>
<evidence type="ECO:0000313" key="3">
    <source>
        <dbReference type="Proteomes" id="UP001608902"/>
    </source>
</evidence>
<evidence type="ECO:0000313" key="2">
    <source>
        <dbReference type="EMBL" id="MFH4976925.1"/>
    </source>
</evidence>
<gene>
    <name evidence="2" type="ORF">AB6A40_003634</name>
</gene>
<name>A0ABD6EA57_9BILA</name>
<keyword evidence="1" id="KW-0472">Membrane</keyword>